<dbReference type="EMBL" id="JAHDYR010000003">
    <property type="protein sequence ID" value="KAG9397139.1"/>
    <property type="molecule type" value="Genomic_DNA"/>
</dbReference>
<feature type="region of interest" description="Disordered" evidence="2">
    <location>
        <begin position="967"/>
        <end position="998"/>
    </location>
</feature>
<feature type="compositionally biased region" description="Basic and acidic residues" evidence="2">
    <location>
        <begin position="968"/>
        <end position="989"/>
    </location>
</feature>
<reference evidence="3" key="1">
    <citation type="submission" date="2021-05" db="EMBL/GenBank/DDBJ databases">
        <title>A free-living protist that lacks canonical eukaryotic 1 DNA replication and segregation systems.</title>
        <authorList>
            <person name="Salas-Leiva D.E."/>
            <person name="Tromer E.C."/>
            <person name="Curtis B.A."/>
            <person name="Jerlstrom-Hultqvist J."/>
            <person name="Kolisko M."/>
            <person name="Yi Z."/>
            <person name="Salas-Leiva J.S."/>
            <person name="Gallot-Lavallee L."/>
            <person name="Kops G.J.P.L."/>
            <person name="Archibald J.M."/>
            <person name="Simpson A.G.B."/>
            <person name="Roger A.J."/>
        </authorList>
    </citation>
    <scope>NUCLEOTIDE SEQUENCE</scope>
    <source>
        <strain evidence="3">BICM</strain>
    </source>
</reference>
<dbReference type="Gene3D" id="1.10.287.1490">
    <property type="match status" value="1"/>
</dbReference>
<feature type="coiled-coil region" evidence="1">
    <location>
        <begin position="551"/>
        <end position="695"/>
    </location>
</feature>
<dbReference type="PANTHER" id="PTHR43941:SF1">
    <property type="entry name" value="STRUCTURAL MAINTENANCE OF CHROMOSOMES PROTEIN 2"/>
    <property type="match status" value="1"/>
</dbReference>
<comment type="caution">
    <text evidence="3">The sequence shown here is derived from an EMBL/GenBank/DDBJ whole genome shotgun (WGS) entry which is preliminary data.</text>
</comment>
<dbReference type="PANTHER" id="PTHR43941">
    <property type="entry name" value="STRUCTURAL MAINTENANCE OF CHROMOSOMES PROTEIN 2"/>
    <property type="match status" value="1"/>
</dbReference>
<name>A0A8J6BB96_9EUKA</name>
<feature type="region of interest" description="Disordered" evidence="2">
    <location>
        <begin position="1"/>
        <end position="34"/>
    </location>
</feature>
<feature type="compositionally biased region" description="Polar residues" evidence="2">
    <location>
        <begin position="24"/>
        <end position="34"/>
    </location>
</feature>
<accession>A0A8J6BB96</accession>
<protein>
    <submittedName>
        <fullName evidence="3">Chromosome partition protein Smc</fullName>
    </submittedName>
</protein>
<gene>
    <name evidence="3" type="ORF">J8273_1048</name>
</gene>
<evidence type="ECO:0000256" key="2">
    <source>
        <dbReference type="SAM" id="MobiDB-lite"/>
    </source>
</evidence>
<feature type="region of interest" description="Disordered" evidence="2">
    <location>
        <begin position="829"/>
        <end position="848"/>
    </location>
</feature>
<sequence length="1261" mass="143578">MVTAANQSLGSTEAYGTPGDLVQHPSTFGSPTYTNSQIKSTILYDEDNRRRLMERSELESRTMTATTQVDLLQRANEELQKSFDQAMLDISRLREQNGTTTRRLREQVTDISRQLTVSQNTKADLERQLQKAESAHLRVTTELEHELERMKRARAQQETIIRRRSEELSQAKSHHRELQEAATTRERALDKAIVTHQGKIRSLEEQLSEQTQQVLQLEQQIDQINREHSAQKKKLQQASDRMNRQAEAKERELNAVIERQADQIAAIQADSKTAANTNSQLTTERDNARDQLSSHSSRAAAELARMQETVVHEKGVATELRHKLELQVQQMDSLKAELTSTQREAGIVRETLTSQNAELQESLMQVKEEAANQRSVLETTTSTYENELARIRASLEQRDVVIEQLQDELRSAHESHEAMLDDMTRNHVNTVTELQADLQTKLSAIDDLNDELAQTTVRRDDLSAQLEDVRVSLDKASRDAATKHAALSDEKDRVESELLETQQLVSELRDDCSNLRRTAIAQDKRVHELESALESSDSERNIKTKALLNAQNQLRAMVDKYDAQIAELHDQHAMTVEREQAKGAELEVRVETLRQSVKEAEDRQRDEQLRCERLQTALAETEERANRLEGEVDAAKEQHALDVAHWKKELEAEREGAHQLSEQTTEEMDKLRSRLAASEKTLREAKAKALDLETEKQSEYEMYVEKERDSDAVIAQLRHDLAATRADFKVAVEDAETSRAQLTRDLSAAREARKNAEDALDMERQNGVLSANDRTEAISTLNAAALELKEELAKTKSDAERATKDLEDAKERAERDHAAHKTEISRLLAERQFETEQGSAAKTELEKTRETHRLQLEEAFREASASSEAVTTLESKSRELESRNTVLNKEIDSLRGELDHVRAHHENEMVRMGEDAARAHEDLDRAVEEFEEERVRLTEQLDHLTRTRDGSEATARDLEIEIESLRQQLRDSQSRRTADQETAKEESAGLRKTVRKHEDRIEQLEEELNDRAHRIAQFEELQTEHSQLLDDRSKLLDEVSALHTEVDRVASEAERQIADLSVQLDQANASVKALESDRSAHAEKIRTLGRQVDEQTVVATRSSVELETEKRRLQNQLAERERMVDQLTRQLNVLQQSNSRYSAQLRQTQQLLSLRHESAPTPAHGTDTRLHTAEMELASSRRLVSGLQTRVTTLEGRVGHLRTYVAKLRSFIDRQGLSRLAPPEPPVLKETDSRSSSPMKYSSGYLSRSTLRTSPATPGTR</sequence>
<evidence type="ECO:0000256" key="1">
    <source>
        <dbReference type="SAM" id="Coils"/>
    </source>
</evidence>
<evidence type="ECO:0000313" key="4">
    <source>
        <dbReference type="Proteomes" id="UP000717585"/>
    </source>
</evidence>
<proteinExistence type="predicted"/>
<keyword evidence="1" id="KW-0175">Coiled coil</keyword>
<feature type="region of interest" description="Disordered" evidence="2">
    <location>
        <begin position="269"/>
        <end position="299"/>
    </location>
</feature>
<organism evidence="3 4">
    <name type="scientific">Carpediemonas membranifera</name>
    <dbReference type="NCBI Taxonomy" id="201153"/>
    <lineage>
        <taxon>Eukaryota</taxon>
        <taxon>Metamonada</taxon>
        <taxon>Carpediemonas-like organisms</taxon>
        <taxon>Carpediemonas</taxon>
    </lineage>
</organism>
<feature type="region of interest" description="Disordered" evidence="2">
    <location>
        <begin position="793"/>
        <end position="821"/>
    </location>
</feature>
<evidence type="ECO:0000313" key="3">
    <source>
        <dbReference type="EMBL" id="KAG9397139.1"/>
    </source>
</evidence>
<feature type="coiled-coil region" evidence="1">
    <location>
        <begin position="69"/>
        <end position="160"/>
    </location>
</feature>
<feature type="coiled-coil region" evidence="1">
    <location>
        <begin position="317"/>
        <end position="376"/>
    </location>
</feature>
<dbReference type="Proteomes" id="UP000717585">
    <property type="component" value="Unassembled WGS sequence"/>
</dbReference>
<feature type="coiled-coil region" evidence="1">
    <location>
        <begin position="193"/>
        <end position="263"/>
    </location>
</feature>
<keyword evidence="4" id="KW-1185">Reference proteome</keyword>
<feature type="compositionally biased region" description="Polar residues" evidence="2">
    <location>
        <begin position="1"/>
        <end position="11"/>
    </location>
</feature>
<feature type="compositionally biased region" description="Polar residues" evidence="2">
    <location>
        <begin position="271"/>
        <end position="282"/>
    </location>
</feature>
<feature type="coiled-coil region" evidence="1">
    <location>
        <begin position="402"/>
        <end position="518"/>
    </location>
</feature>
<feature type="compositionally biased region" description="Polar residues" evidence="2">
    <location>
        <begin position="1234"/>
        <end position="1261"/>
    </location>
</feature>
<dbReference type="AlphaFoldDB" id="A0A8J6BB96"/>
<feature type="region of interest" description="Disordered" evidence="2">
    <location>
        <begin position="1217"/>
        <end position="1261"/>
    </location>
</feature>